<evidence type="ECO:0000256" key="13">
    <source>
        <dbReference type="ARBA" id="ARBA00022786"/>
    </source>
</evidence>
<evidence type="ECO:0000256" key="12">
    <source>
        <dbReference type="ARBA" id="ARBA00022771"/>
    </source>
</evidence>
<evidence type="ECO:0000256" key="11">
    <source>
        <dbReference type="ARBA" id="ARBA00022723"/>
    </source>
</evidence>
<feature type="domain" description="RING-type" evidence="21">
    <location>
        <begin position="16"/>
        <end position="64"/>
    </location>
</feature>
<evidence type="ECO:0000313" key="23">
    <source>
        <dbReference type="Proteomes" id="UP001460270"/>
    </source>
</evidence>
<keyword evidence="10 20" id="KW-0812">Transmembrane</keyword>
<dbReference type="EMBL" id="JBBPFD010000001">
    <property type="protein sequence ID" value="KAK7944959.1"/>
    <property type="molecule type" value="Genomic_DNA"/>
</dbReference>
<protein>
    <recommendedName>
        <fullName evidence="7">E3 ubiquitin-protein ligase RNF182</fullName>
        <ecNumber evidence="6">2.3.2.27</ecNumber>
    </recommendedName>
    <alternativeName>
        <fullName evidence="18">RING finger protein 182</fullName>
    </alternativeName>
    <alternativeName>
        <fullName evidence="17">RING-type E3 ubiquitin transferase RNF182</fullName>
    </alternativeName>
</protein>
<evidence type="ECO:0000256" key="10">
    <source>
        <dbReference type="ARBA" id="ARBA00022692"/>
    </source>
</evidence>
<sequence length="250" mass="27528">MGLVDDSEVSVEELECKICYSQYDLQSRRPKLLECCHSLCSKCLRKILDVGDAFPKEAVCPFCRYPTILRGDCVSELPDNCQLLSALRNLQVTTELLLSPRGLTSLVGHTSALAPSLSSSSSSTTFSSLSSSPSFVLITIMEPRPGPRPTSSLDSLVSLSRSWGALLWQSWARVLLWALGLVYFSSLPVGVYLLLLHRPTMGVLMVSLVPASLALVMAYGLCQCLWHELRHCLSNSTDPWTHGHLRQSND</sequence>
<dbReference type="GO" id="GO:0061630">
    <property type="term" value="F:ubiquitin protein ligase activity"/>
    <property type="evidence" value="ECO:0007669"/>
    <property type="project" value="UniProtKB-EC"/>
</dbReference>
<dbReference type="SMART" id="SM00184">
    <property type="entry name" value="RING"/>
    <property type="match status" value="1"/>
</dbReference>
<dbReference type="PANTHER" id="PTHR46675">
    <property type="entry name" value="E3 UBIQUITIN-PROTEIN LIGASE RNF182"/>
    <property type="match status" value="1"/>
</dbReference>
<evidence type="ECO:0000256" key="3">
    <source>
        <dbReference type="ARBA" id="ARBA00004496"/>
    </source>
</evidence>
<organism evidence="22 23">
    <name type="scientific">Mugilogobius chulae</name>
    <name type="common">yellowstripe goby</name>
    <dbReference type="NCBI Taxonomy" id="88201"/>
    <lineage>
        <taxon>Eukaryota</taxon>
        <taxon>Metazoa</taxon>
        <taxon>Chordata</taxon>
        <taxon>Craniata</taxon>
        <taxon>Vertebrata</taxon>
        <taxon>Euteleostomi</taxon>
        <taxon>Actinopterygii</taxon>
        <taxon>Neopterygii</taxon>
        <taxon>Teleostei</taxon>
        <taxon>Neoteleostei</taxon>
        <taxon>Acanthomorphata</taxon>
        <taxon>Gobiaria</taxon>
        <taxon>Gobiiformes</taxon>
        <taxon>Gobioidei</taxon>
        <taxon>Gobiidae</taxon>
        <taxon>Gobionellinae</taxon>
        <taxon>Mugilogobius</taxon>
    </lineage>
</organism>
<evidence type="ECO:0000256" key="16">
    <source>
        <dbReference type="ARBA" id="ARBA00023136"/>
    </source>
</evidence>
<dbReference type="InterPro" id="IPR001841">
    <property type="entry name" value="Znf_RING"/>
</dbReference>
<evidence type="ECO:0000256" key="5">
    <source>
        <dbReference type="ARBA" id="ARBA00011482"/>
    </source>
</evidence>
<keyword evidence="14" id="KW-0862">Zinc</keyword>
<dbReference type="Pfam" id="PF14634">
    <property type="entry name" value="zf-RING_5"/>
    <property type="match status" value="1"/>
</dbReference>
<evidence type="ECO:0000256" key="8">
    <source>
        <dbReference type="ARBA" id="ARBA00022490"/>
    </source>
</evidence>
<reference evidence="23" key="1">
    <citation type="submission" date="2024-04" db="EMBL/GenBank/DDBJ databases">
        <title>Salinicola lusitanus LLJ914,a marine bacterium isolated from the Okinawa Trough.</title>
        <authorList>
            <person name="Li J."/>
        </authorList>
    </citation>
    <scope>NUCLEOTIDE SEQUENCE [LARGE SCALE GENOMIC DNA]</scope>
</reference>
<dbReference type="Proteomes" id="UP001460270">
    <property type="component" value="Unassembled WGS sequence"/>
</dbReference>
<comment type="subcellular location">
    <subcellularLocation>
        <location evidence="3">Cytoplasm</location>
    </subcellularLocation>
    <subcellularLocation>
        <location evidence="2">Membrane</location>
        <topology evidence="2">Multi-pass membrane protein</topology>
    </subcellularLocation>
</comment>
<dbReference type="InterPro" id="IPR042285">
    <property type="entry name" value="RNF182"/>
</dbReference>
<keyword evidence="9" id="KW-0808">Transferase</keyword>
<comment type="caution">
    <text evidence="22">The sequence shown here is derived from an EMBL/GenBank/DDBJ whole genome shotgun (WGS) entry which is preliminary data.</text>
</comment>
<keyword evidence="12 19" id="KW-0863">Zinc-finger</keyword>
<dbReference type="SUPFAM" id="SSF57850">
    <property type="entry name" value="RING/U-box"/>
    <property type="match status" value="1"/>
</dbReference>
<proteinExistence type="predicted"/>
<evidence type="ECO:0000256" key="19">
    <source>
        <dbReference type="PROSITE-ProRule" id="PRU00175"/>
    </source>
</evidence>
<dbReference type="PROSITE" id="PS50089">
    <property type="entry name" value="ZF_RING_2"/>
    <property type="match status" value="1"/>
</dbReference>
<evidence type="ECO:0000256" key="14">
    <source>
        <dbReference type="ARBA" id="ARBA00022833"/>
    </source>
</evidence>
<dbReference type="PROSITE" id="PS00518">
    <property type="entry name" value="ZF_RING_1"/>
    <property type="match status" value="1"/>
</dbReference>
<evidence type="ECO:0000256" key="18">
    <source>
        <dbReference type="ARBA" id="ARBA00031239"/>
    </source>
</evidence>
<evidence type="ECO:0000256" key="1">
    <source>
        <dbReference type="ARBA" id="ARBA00000900"/>
    </source>
</evidence>
<keyword evidence="8" id="KW-0963">Cytoplasm</keyword>
<feature type="transmembrane region" description="Helical" evidence="20">
    <location>
        <begin position="201"/>
        <end position="221"/>
    </location>
</feature>
<dbReference type="InterPro" id="IPR017907">
    <property type="entry name" value="Znf_RING_CS"/>
</dbReference>
<keyword evidence="23" id="KW-1185">Reference proteome</keyword>
<evidence type="ECO:0000259" key="21">
    <source>
        <dbReference type="PROSITE" id="PS50089"/>
    </source>
</evidence>
<dbReference type="GO" id="GO:0005737">
    <property type="term" value="C:cytoplasm"/>
    <property type="evidence" value="ECO:0007669"/>
    <property type="project" value="UniProtKB-SubCell"/>
</dbReference>
<comment type="subunit">
    <text evidence="5">Interacts with ATP6V0C.</text>
</comment>
<comment type="catalytic activity">
    <reaction evidence="1">
        <text>S-ubiquitinyl-[E2 ubiquitin-conjugating enzyme]-L-cysteine + [acceptor protein]-L-lysine = [E2 ubiquitin-conjugating enzyme]-L-cysteine + N(6)-ubiquitinyl-[acceptor protein]-L-lysine.</text>
        <dbReference type="EC" id="2.3.2.27"/>
    </reaction>
</comment>
<evidence type="ECO:0000256" key="20">
    <source>
        <dbReference type="SAM" id="Phobius"/>
    </source>
</evidence>
<evidence type="ECO:0000256" key="2">
    <source>
        <dbReference type="ARBA" id="ARBA00004141"/>
    </source>
</evidence>
<keyword evidence="16 20" id="KW-0472">Membrane</keyword>
<dbReference type="InterPro" id="IPR013083">
    <property type="entry name" value="Znf_RING/FYVE/PHD"/>
</dbReference>
<dbReference type="EC" id="2.3.2.27" evidence="6"/>
<feature type="transmembrane region" description="Helical" evidence="20">
    <location>
        <begin position="174"/>
        <end position="195"/>
    </location>
</feature>
<dbReference type="CDD" id="cd16555">
    <property type="entry name" value="RING-HC_RNF182"/>
    <property type="match status" value="1"/>
</dbReference>
<dbReference type="AlphaFoldDB" id="A0AAW0QEX0"/>
<evidence type="ECO:0000256" key="9">
    <source>
        <dbReference type="ARBA" id="ARBA00022679"/>
    </source>
</evidence>
<evidence type="ECO:0000313" key="22">
    <source>
        <dbReference type="EMBL" id="KAK7944959.1"/>
    </source>
</evidence>
<comment type="pathway">
    <text evidence="4">Protein modification; protein ubiquitination.</text>
</comment>
<dbReference type="GO" id="GO:0016567">
    <property type="term" value="P:protein ubiquitination"/>
    <property type="evidence" value="ECO:0007669"/>
    <property type="project" value="TreeGrafter"/>
</dbReference>
<dbReference type="GO" id="GO:0016020">
    <property type="term" value="C:membrane"/>
    <property type="evidence" value="ECO:0007669"/>
    <property type="project" value="UniProtKB-SubCell"/>
</dbReference>
<dbReference type="GO" id="GO:0008270">
    <property type="term" value="F:zinc ion binding"/>
    <property type="evidence" value="ECO:0007669"/>
    <property type="project" value="UniProtKB-KW"/>
</dbReference>
<keyword evidence="13" id="KW-0833">Ubl conjugation pathway</keyword>
<evidence type="ECO:0000256" key="6">
    <source>
        <dbReference type="ARBA" id="ARBA00012483"/>
    </source>
</evidence>
<evidence type="ECO:0000256" key="4">
    <source>
        <dbReference type="ARBA" id="ARBA00004906"/>
    </source>
</evidence>
<name>A0AAW0QEX0_9GOBI</name>
<keyword evidence="15 20" id="KW-1133">Transmembrane helix</keyword>
<accession>A0AAW0QEX0</accession>
<dbReference type="Gene3D" id="3.30.40.10">
    <property type="entry name" value="Zinc/RING finger domain, C3HC4 (zinc finger)"/>
    <property type="match status" value="1"/>
</dbReference>
<evidence type="ECO:0000256" key="7">
    <source>
        <dbReference type="ARBA" id="ARBA00014050"/>
    </source>
</evidence>
<dbReference type="PANTHER" id="PTHR46675:SF2">
    <property type="entry name" value="E3 UBIQUITIN-PROTEIN LIGASE RNF182"/>
    <property type="match status" value="1"/>
</dbReference>
<gene>
    <name evidence="22" type="ORF">WMY93_000687</name>
</gene>
<dbReference type="InterPro" id="IPR047986">
    <property type="entry name" value="RNF182_RING-HC"/>
</dbReference>
<evidence type="ECO:0000256" key="15">
    <source>
        <dbReference type="ARBA" id="ARBA00022989"/>
    </source>
</evidence>
<keyword evidence="11" id="KW-0479">Metal-binding</keyword>
<evidence type="ECO:0000256" key="17">
    <source>
        <dbReference type="ARBA" id="ARBA00030086"/>
    </source>
</evidence>